<evidence type="ECO:0000256" key="5">
    <source>
        <dbReference type="ARBA" id="ARBA00023136"/>
    </source>
</evidence>
<accession>B6JZP3</accession>
<dbReference type="GO" id="GO:0050291">
    <property type="term" value="F:sphingosine N-acyltransferase activity"/>
    <property type="evidence" value="ECO:0000318"/>
    <property type="project" value="GO_Central"/>
</dbReference>
<keyword evidence="12" id="KW-1185">Reference proteome</keyword>
<evidence type="ECO:0000256" key="6">
    <source>
        <dbReference type="PROSITE-ProRule" id="PRU00205"/>
    </source>
</evidence>
<reference evidence="10 12" key="1">
    <citation type="journal article" date="2011" name="Science">
        <title>Comparative functional genomics of the fission yeasts.</title>
        <authorList>
            <person name="Rhind N."/>
            <person name="Chen Z."/>
            <person name="Yassour M."/>
            <person name="Thompson D.A."/>
            <person name="Haas B.J."/>
            <person name="Habib N."/>
            <person name="Wapinski I."/>
            <person name="Roy S."/>
            <person name="Lin M.F."/>
            <person name="Heiman D.I."/>
            <person name="Young S.K."/>
            <person name="Furuya K."/>
            <person name="Guo Y."/>
            <person name="Pidoux A."/>
            <person name="Chen H.M."/>
            <person name="Robbertse B."/>
            <person name="Goldberg J.M."/>
            <person name="Aoki K."/>
            <person name="Bayne E.H."/>
            <person name="Berlin A.M."/>
            <person name="Desjardins C.A."/>
            <person name="Dobbs E."/>
            <person name="Dukaj L."/>
            <person name="Fan L."/>
            <person name="FitzGerald M.G."/>
            <person name="French C."/>
            <person name="Gujja S."/>
            <person name="Hansen K."/>
            <person name="Keifenheim D."/>
            <person name="Levin J.Z."/>
            <person name="Mosher R.A."/>
            <person name="Mueller C.A."/>
            <person name="Pfiffner J."/>
            <person name="Priest M."/>
            <person name="Russ C."/>
            <person name="Smialowska A."/>
            <person name="Swoboda P."/>
            <person name="Sykes S.M."/>
            <person name="Vaughn M."/>
            <person name="Vengrova S."/>
            <person name="Yoder R."/>
            <person name="Zeng Q."/>
            <person name="Allshire R."/>
            <person name="Baulcombe D."/>
            <person name="Birren B.W."/>
            <person name="Brown W."/>
            <person name="Ekwall K."/>
            <person name="Kellis M."/>
            <person name="Leatherwood J."/>
            <person name="Levin H."/>
            <person name="Margalit H."/>
            <person name="Martienssen R."/>
            <person name="Nieduszynski C.A."/>
            <person name="Spatafora J.W."/>
            <person name="Friedman N."/>
            <person name="Dalgaard J.Z."/>
            <person name="Baumann P."/>
            <person name="Niki H."/>
            <person name="Regev A."/>
            <person name="Nusbaum C."/>
        </authorList>
    </citation>
    <scope>NUCLEOTIDE SEQUENCE [LARGE SCALE GENOMIC DNA]</scope>
    <source>
        <strain evidence="12">yFS275 / FY16936</strain>
    </source>
</reference>
<dbReference type="EMBL" id="KE651168">
    <property type="protein sequence ID" value="EEB07011.1"/>
    <property type="molecule type" value="Genomic_DNA"/>
</dbReference>
<sequence length="390" mass="45701">MPSVVHDENFNEMSAESGLRKRKSAVERSEKPSFRKSSKNDNCAPSLSDPSWYLTPDGKKKVAAPLFFVIWQKEISLAAILSFIIAMFIPGLRDFARPFLFLSYERPDGLYGKGIKDVAFTTYWIILFTYARAAFMDYICRPFIVWYGVRRRKTVVRFCEQAWCFVYYFTSWLLSLYLYRTGGYWADERLLFVDYPQRFNTALFKWYYLTQLSFWLQQFVVLHIEERRADHWQMFGHHVITSSLVGLSYLFNITHVGNAILYLFDFSDFILSGSKMMKYMNFGRICDYAFVSFMLSWVYTRHYLYSRIVSVVIHHLPTIIGGLRLDLASGFLFNRPIYYNFIFLLVFLQVLVYLWFAMIVKVAFRVVTGAGAVDSRSDDEGGDQKTAQSP</sequence>
<feature type="transmembrane region" description="Helical" evidence="8">
    <location>
        <begin position="75"/>
        <end position="92"/>
    </location>
</feature>
<feature type="transmembrane region" description="Helical" evidence="8">
    <location>
        <begin position="244"/>
        <end position="264"/>
    </location>
</feature>
<feature type="transmembrane region" description="Helical" evidence="8">
    <location>
        <begin position="165"/>
        <end position="186"/>
    </location>
</feature>
<feature type="compositionally biased region" description="Basic and acidic residues" evidence="7">
    <location>
        <begin position="24"/>
        <end position="33"/>
    </location>
</feature>
<dbReference type="PANTHER" id="PTHR12560:SF0">
    <property type="entry name" value="LD18904P"/>
    <property type="match status" value="1"/>
</dbReference>
<evidence type="ECO:0000313" key="12">
    <source>
        <dbReference type="Proteomes" id="UP000001744"/>
    </source>
</evidence>
<name>B6JZP3_SCHJY</name>
<feature type="transmembrane region" description="Helical" evidence="8">
    <location>
        <begin position="304"/>
        <end position="325"/>
    </location>
</feature>
<evidence type="ECO:0000256" key="2">
    <source>
        <dbReference type="ARBA" id="ARBA00009808"/>
    </source>
</evidence>
<dbReference type="GO" id="GO:0016020">
    <property type="term" value="C:membrane"/>
    <property type="evidence" value="ECO:0007669"/>
    <property type="project" value="UniProtKB-SubCell"/>
</dbReference>
<dbReference type="Pfam" id="PF03798">
    <property type="entry name" value="TRAM_LAG1_CLN8"/>
    <property type="match status" value="1"/>
</dbReference>
<dbReference type="PROSITE" id="PS50922">
    <property type="entry name" value="TLC"/>
    <property type="match status" value="1"/>
</dbReference>
<keyword evidence="5 6" id="KW-0472">Membrane</keyword>
<dbReference type="Proteomes" id="UP000001744">
    <property type="component" value="Unassembled WGS sequence"/>
</dbReference>
<dbReference type="OrthoDB" id="537032at2759"/>
<evidence type="ECO:0000313" key="10">
    <source>
        <dbReference type="EMBL" id="EEB07011.1"/>
    </source>
</evidence>
<evidence type="ECO:0000313" key="11">
    <source>
        <dbReference type="JaponicusDB" id="SJAG_02085"/>
    </source>
</evidence>
<evidence type="ECO:0000256" key="8">
    <source>
        <dbReference type="SAM" id="Phobius"/>
    </source>
</evidence>
<keyword evidence="4 8" id="KW-1133">Transmembrane helix</keyword>
<dbReference type="GO" id="GO:0046513">
    <property type="term" value="P:ceramide biosynthetic process"/>
    <property type="evidence" value="ECO:0000318"/>
    <property type="project" value="GO_Central"/>
</dbReference>
<dbReference type="GeneID" id="7047931"/>
<dbReference type="AlphaFoldDB" id="B6JZP3"/>
<dbReference type="VEuPathDB" id="FungiDB:SJAG_02085"/>
<dbReference type="OMA" id="KLYCLLQ"/>
<dbReference type="STRING" id="402676.B6JZP3"/>
<feature type="transmembrane region" description="Helical" evidence="8">
    <location>
        <begin position="337"/>
        <end position="356"/>
    </location>
</feature>
<comment type="similarity">
    <text evidence="2">Belongs to the sphingosine N-acyltransferase family.</text>
</comment>
<evidence type="ECO:0000256" key="3">
    <source>
        <dbReference type="ARBA" id="ARBA00022692"/>
    </source>
</evidence>
<dbReference type="InterPro" id="IPR006634">
    <property type="entry name" value="TLC-dom"/>
</dbReference>
<comment type="subcellular location">
    <subcellularLocation>
        <location evidence="1">Membrane</location>
        <topology evidence="1">Multi-pass membrane protein</topology>
    </subcellularLocation>
</comment>
<dbReference type="HOGENOM" id="CLU_028277_2_0_1"/>
<feature type="region of interest" description="Disordered" evidence="7">
    <location>
        <begin position="1"/>
        <end position="44"/>
    </location>
</feature>
<feature type="transmembrane region" description="Helical" evidence="8">
    <location>
        <begin position="206"/>
        <end position="224"/>
    </location>
</feature>
<gene>
    <name evidence="11" type="primary">lag1</name>
    <name evidence="10" type="ORF">SJAG_02085</name>
</gene>
<keyword evidence="3 6" id="KW-0812">Transmembrane</keyword>
<feature type="transmembrane region" description="Helical" evidence="8">
    <location>
        <begin position="123"/>
        <end position="144"/>
    </location>
</feature>
<proteinExistence type="inferred from homology"/>
<dbReference type="PANTHER" id="PTHR12560">
    <property type="entry name" value="LONGEVITY ASSURANCE FACTOR 1 LAG1"/>
    <property type="match status" value="1"/>
</dbReference>
<evidence type="ECO:0000256" key="7">
    <source>
        <dbReference type="SAM" id="MobiDB-lite"/>
    </source>
</evidence>
<dbReference type="InterPro" id="IPR016439">
    <property type="entry name" value="Lag1/Lac1-like"/>
</dbReference>
<feature type="domain" description="TLC" evidence="9">
    <location>
        <begin position="156"/>
        <end position="368"/>
    </location>
</feature>
<dbReference type="JaponicusDB" id="SJAG_02085">
    <property type="gene designation" value="lag1"/>
</dbReference>
<dbReference type="eggNOG" id="KOG1607">
    <property type="taxonomic scope" value="Eukaryota"/>
</dbReference>
<protein>
    <submittedName>
        <fullName evidence="10">Sphingosine N-acyltransferase Lag1</fullName>
    </submittedName>
</protein>
<dbReference type="RefSeq" id="XP_002173304.1">
    <property type="nucleotide sequence ID" value="XM_002173268.2"/>
</dbReference>
<dbReference type="SMART" id="SM00724">
    <property type="entry name" value="TLC"/>
    <property type="match status" value="1"/>
</dbReference>
<evidence type="ECO:0000256" key="1">
    <source>
        <dbReference type="ARBA" id="ARBA00004141"/>
    </source>
</evidence>
<evidence type="ECO:0000259" key="9">
    <source>
        <dbReference type="PROSITE" id="PS50922"/>
    </source>
</evidence>
<organism evidence="10 12">
    <name type="scientific">Schizosaccharomyces japonicus (strain yFS275 / FY16936)</name>
    <name type="common">Fission yeast</name>
    <dbReference type="NCBI Taxonomy" id="402676"/>
    <lineage>
        <taxon>Eukaryota</taxon>
        <taxon>Fungi</taxon>
        <taxon>Dikarya</taxon>
        <taxon>Ascomycota</taxon>
        <taxon>Taphrinomycotina</taxon>
        <taxon>Schizosaccharomycetes</taxon>
        <taxon>Schizosaccharomycetales</taxon>
        <taxon>Schizosaccharomycetaceae</taxon>
        <taxon>Schizosaccharomyces</taxon>
    </lineage>
</organism>
<evidence type="ECO:0000256" key="4">
    <source>
        <dbReference type="ARBA" id="ARBA00022989"/>
    </source>
</evidence>